<dbReference type="Proteomes" id="UP001370758">
    <property type="component" value="Unassembled WGS sequence"/>
</dbReference>
<dbReference type="EMBL" id="JAVHJL010000009">
    <property type="protein sequence ID" value="KAK6497756.1"/>
    <property type="molecule type" value="Genomic_DNA"/>
</dbReference>
<name>A0AAV9VZ39_9PEZI</name>
<sequence>MVLFNLLSVAIYALFLIRISSGTPIATAAPVVGQLAGPRIEIRTAGPAPAPPPLEYLQKRATTTTLTGSYTTSLTFRFYSSTLKGGDYILIQTRTETATTNGAGPTPSSNFKYHYSEQINVAVTINDARVPTWKTYSYCKAETSYYMSGPTLNSLWISPVSCYLKVVYPNPNLASPSRCSNTQGTKYYSSALGATVTPVYDCLLKQDAIKFTKSSKTITRYQKGDFQISRYYDARDYAWFEACYNGPDITKRGIPPKLPKRDLYVGNGNCPIWDCFRDSAYYADPTSFYTGWSDYFAWFGLYNSSAGCTTIAVTRACLLHDSVVFSNV</sequence>
<gene>
    <name evidence="2" type="ORF">TWF481_012158</name>
</gene>
<comment type="caution">
    <text evidence="2">The sequence shown here is derived from an EMBL/GenBank/DDBJ whole genome shotgun (WGS) entry which is preliminary data.</text>
</comment>
<evidence type="ECO:0000313" key="2">
    <source>
        <dbReference type="EMBL" id="KAK6497756.1"/>
    </source>
</evidence>
<organism evidence="2 3">
    <name type="scientific">Arthrobotrys musiformis</name>
    <dbReference type="NCBI Taxonomy" id="47236"/>
    <lineage>
        <taxon>Eukaryota</taxon>
        <taxon>Fungi</taxon>
        <taxon>Dikarya</taxon>
        <taxon>Ascomycota</taxon>
        <taxon>Pezizomycotina</taxon>
        <taxon>Orbiliomycetes</taxon>
        <taxon>Orbiliales</taxon>
        <taxon>Orbiliaceae</taxon>
        <taxon>Arthrobotrys</taxon>
    </lineage>
</organism>
<reference evidence="2 3" key="1">
    <citation type="submission" date="2023-08" db="EMBL/GenBank/DDBJ databases">
        <authorList>
            <person name="Palmer J.M."/>
        </authorList>
    </citation>
    <scope>NUCLEOTIDE SEQUENCE [LARGE SCALE GENOMIC DNA]</scope>
    <source>
        <strain evidence="2 3">TWF481</strain>
    </source>
</reference>
<keyword evidence="3" id="KW-1185">Reference proteome</keyword>
<keyword evidence="1" id="KW-0732">Signal</keyword>
<feature type="chain" id="PRO_5043653808" evidence="1">
    <location>
        <begin position="23"/>
        <end position="328"/>
    </location>
</feature>
<evidence type="ECO:0000313" key="3">
    <source>
        <dbReference type="Proteomes" id="UP001370758"/>
    </source>
</evidence>
<protein>
    <submittedName>
        <fullName evidence="2">Uncharacterized protein</fullName>
    </submittedName>
</protein>
<feature type="signal peptide" evidence="1">
    <location>
        <begin position="1"/>
        <end position="22"/>
    </location>
</feature>
<accession>A0AAV9VZ39</accession>
<evidence type="ECO:0000256" key="1">
    <source>
        <dbReference type="SAM" id="SignalP"/>
    </source>
</evidence>
<proteinExistence type="predicted"/>
<dbReference type="AlphaFoldDB" id="A0AAV9VZ39"/>